<dbReference type="OrthoDB" id="9771902at2"/>
<keyword evidence="3" id="KW-1185">Reference proteome</keyword>
<name>A0A329LNE5_9BACL</name>
<accession>A0A329LNE5</accession>
<dbReference type="Proteomes" id="UP000250369">
    <property type="component" value="Unassembled WGS sequence"/>
</dbReference>
<dbReference type="PROSITE" id="PS51257">
    <property type="entry name" value="PROKAR_LIPOPROTEIN"/>
    <property type="match status" value="1"/>
</dbReference>
<feature type="chain" id="PRO_5038685379" description="Lipoprotein" evidence="1">
    <location>
        <begin position="23"/>
        <end position="182"/>
    </location>
</feature>
<organism evidence="2 3">
    <name type="scientific">Paenibacillus contaminans</name>
    <dbReference type="NCBI Taxonomy" id="450362"/>
    <lineage>
        <taxon>Bacteria</taxon>
        <taxon>Bacillati</taxon>
        <taxon>Bacillota</taxon>
        <taxon>Bacilli</taxon>
        <taxon>Bacillales</taxon>
        <taxon>Paenibacillaceae</taxon>
        <taxon>Paenibacillus</taxon>
    </lineage>
</organism>
<evidence type="ECO:0000256" key="1">
    <source>
        <dbReference type="SAM" id="SignalP"/>
    </source>
</evidence>
<evidence type="ECO:0008006" key="4">
    <source>
        <dbReference type="Google" id="ProtNLM"/>
    </source>
</evidence>
<proteinExistence type="predicted"/>
<evidence type="ECO:0000313" key="2">
    <source>
        <dbReference type="EMBL" id="RAV08716.1"/>
    </source>
</evidence>
<reference evidence="2 3" key="1">
    <citation type="journal article" date="2009" name="Int. J. Syst. Evol. Microbiol.">
        <title>Paenibacillus contaminans sp. nov., isolated from a contaminated laboratory plate.</title>
        <authorList>
            <person name="Chou J.H."/>
            <person name="Lee J.H."/>
            <person name="Lin M.C."/>
            <person name="Chang P.S."/>
            <person name="Arun A.B."/>
            <person name="Young C.C."/>
            <person name="Chen W.M."/>
        </authorList>
    </citation>
    <scope>NUCLEOTIDE SEQUENCE [LARGE SCALE GENOMIC DNA]</scope>
    <source>
        <strain evidence="2 3">CKOBP-6</strain>
    </source>
</reference>
<dbReference type="AlphaFoldDB" id="A0A329LNE5"/>
<protein>
    <recommendedName>
        <fullName evidence="4">Lipoprotein</fullName>
    </recommendedName>
</protein>
<evidence type="ECO:0000313" key="3">
    <source>
        <dbReference type="Proteomes" id="UP000250369"/>
    </source>
</evidence>
<comment type="caution">
    <text evidence="2">The sequence shown here is derived from an EMBL/GenBank/DDBJ whole genome shotgun (WGS) entry which is preliminary data.</text>
</comment>
<sequence>MIKAAKTLFLVLLMFVFSGCTNNGYKSIEEAIQQGGIQYKQIYHQHEVNKGIIIFYENPNGGIDAGIVYKMGDKYKWGFGGGTVSFPSKEDVTWGGVNLDINARDQEKQYWLYYGIIKDTQITTLHIEHKGPDKYIDKDAEIVKLFDGYKLWFALQDKYSEIQPGFILTGYNKDGVSVYHLE</sequence>
<feature type="signal peptide" evidence="1">
    <location>
        <begin position="1"/>
        <end position="22"/>
    </location>
</feature>
<gene>
    <name evidence="2" type="ORF">DQG23_40590</name>
</gene>
<dbReference type="RefSeq" id="WP_113036752.1">
    <property type="nucleotide sequence ID" value="NZ_QMFB01000056.1"/>
</dbReference>
<keyword evidence="1" id="KW-0732">Signal</keyword>
<dbReference type="EMBL" id="QMFB01000056">
    <property type="protein sequence ID" value="RAV08716.1"/>
    <property type="molecule type" value="Genomic_DNA"/>
</dbReference>